<evidence type="ECO:0000313" key="3">
    <source>
        <dbReference type="EMBL" id="RFU83420.1"/>
    </source>
</evidence>
<feature type="compositionally biased region" description="Polar residues" evidence="1">
    <location>
        <begin position="496"/>
        <end position="505"/>
    </location>
</feature>
<name>A0A372LYI6_9ACTN</name>
<comment type="caution">
    <text evidence="3">The sequence shown here is derived from an EMBL/GenBank/DDBJ whole genome shotgun (WGS) entry which is preliminary data.</text>
</comment>
<keyword evidence="2" id="KW-0472">Membrane</keyword>
<dbReference type="Gene3D" id="1.10.510.10">
    <property type="entry name" value="Transferase(Phosphotransferase) domain 1"/>
    <property type="match status" value="1"/>
</dbReference>
<feature type="region of interest" description="Disordered" evidence="1">
    <location>
        <begin position="360"/>
        <end position="433"/>
    </location>
</feature>
<dbReference type="SUPFAM" id="SSF56112">
    <property type="entry name" value="Protein kinase-like (PK-like)"/>
    <property type="match status" value="1"/>
</dbReference>
<dbReference type="GO" id="GO:0004674">
    <property type="term" value="F:protein serine/threonine kinase activity"/>
    <property type="evidence" value="ECO:0007669"/>
    <property type="project" value="UniProtKB-KW"/>
</dbReference>
<evidence type="ECO:0000313" key="4">
    <source>
        <dbReference type="Proteomes" id="UP000263094"/>
    </source>
</evidence>
<feature type="compositionally biased region" description="Basic and acidic residues" evidence="1">
    <location>
        <begin position="297"/>
        <end position="327"/>
    </location>
</feature>
<dbReference type="InterPro" id="IPR011009">
    <property type="entry name" value="Kinase-like_dom_sf"/>
</dbReference>
<keyword evidence="3" id="KW-0418">Kinase</keyword>
<feature type="region of interest" description="Disordered" evidence="1">
    <location>
        <begin position="468"/>
        <end position="506"/>
    </location>
</feature>
<dbReference type="OrthoDB" id="3870120at2"/>
<feature type="region of interest" description="Disordered" evidence="1">
    <location>
        <begin position="273"/>
        <end position="330"/>
    </location>
</feature>
<protein>
    <submittedName>
        <fullName evidence="3">Serine/threonine protein kinase</fullName>
    </submittedName>
</protein>
<sequence length="574" mass="61649">MGGRPSGSGARAPEPSLRPRHLSERGGTGALEPAPGRQDEAAHGDDPGAGELSGPREAHRFWESGGEFGQVPAAREDGGAASEGAPAPAAGAGQPAVPEAEAARPAPTGARWDDLVAGGGPRRKGPATPLDAERARQARMTVVGAVTERWSPEQAGPVHENWQLAPPVGPATDLWALGALLFRAVQGHAPYPEDSTYELVQLVCAEPPAFAEECGPLRPVVESLLRQDPTERPDFEELRGWLRSLIRSAPEPEAGEDVVPVLPHEAGKLPVVRRRGELVRRRKGEGGRHGRHKRGKPPKEPRARREVPVRRDDLPEHAPKPPREPRRGGPRRLGRMLLALVLLGLAGAVAYAVLFMPKADSRSGDDAQGAGSSESAPAETPSENEPPPASSDPEEPEKSEQPGETGKGKPGSQAPDPGTTSPDLPKGFSLQKDPAGFQVAVAKGWDRQGKNGRGQVTYSKGGFELLLVPGRDSTDSHGSDPMEYQREKERELQPFRDSSWSTSTGMRRIDVGDRKMAEGQFTWQDADGDEVYVRNLAMVVDGRYHVVMVKGPESERDEISRFYEQASATYQPGK</sequence>
<feature type="compositionally biased region" description="Low complexity" evidence="1">
    <location>
        <begin position="372"/>
        <end position="383"/>
    </location>
</feature>
<evidence type="ECO:0000256" key="2">
    <source>
        <dbReference type="SAM" id="Phobius"/>
    </source>
</evidence>
<proteinExistence type="predicted"/>
<evidence type="ECO:0000256" key="1">
    <source>
        <dbReference type="SAM" id="MobiDB-lite"/>
    </source>
</evidence>
<dbReference type="Proteomes" id="UP000263094">
    <property type="component" value="Unassembled WGS sequence"/>
</dbReference>
<feature type="region of interest" description="Disordered" evidence="1">
    <location>
        <begin position="1"/>
        <end position="132"/>
    </location>
</feature>
<feature type="compositionally biased region" description="Basic and acidic residues" evidence="1">
    <location>
        <begin position="37"/>
        <end position="46"/>
    </location>
</feature>
<keyword evidence="3" id="KW-0808">Transferase</keyword>
<keyword evidence="4" id="KW-1185">Reference proteome</keyword>
<keyword evidence="2" id="KW-0812">Transmembrane</keyword>
<accession>A0A372LYI6</accession>
<reference evidence="3 4" key="1">
    <citation type="submission" date="2018-08" db="EMBL/GenBank/DDBJ databases">
        <title>Isolation, diversity and antifungal activity of Actinobacteria from wheat.</title>
        <authorList>
            <person name="Han C."/>
        </authorList>
    </citation>
    <scope>NUCLEOTIDE SEQUENCE [LARGE SCALE GENOMIC DNA]</scope>
    <source>
        <strain evidence="3 4">NEAU-YY421</strain>
    </source>
</reference>
<gene>
    <name evidence="3" type="ORF">DY218_27840</name>
</gene>
<feature type="transmembrane region" description="Helical" evidence="2">
    <location>
        <begin position="336"/>
        <end position="356"/>
    </location>
</feature>
<keyword evidence="3" id="KW-0723">Serine/threonine-protein kinase</keyword>
<keyword evidence="2" id="KW-1133">Transmembrane helix</keyword>
<feature type="compositionally biased region" description="Low complexity" evidence="1">
    <location>
        <begin position="79"/>
        <end position="107"/>
    </location>
</feature>
<dbReference type="EMBL" id="QUAK01000201">
    <property type="protein sequence ID" value="RFU83420.1"/>
    <property type="molecule type" value="Genomic_DNA"/>
</dbReference>
<feature type="compositionally biased region" description="Basic and acidic residues" evidence="1">
    <location>
        <begin position="472"/>
        <end position="494"/>
    </location>
</feature>
<feature type="compositionally biased region" description="Basic and acidic residues" evidence="1">
    <location>
        <begin position="274"/>
        <end position="288"/>
    </location>
</feature>
<organism evidence="3 4">
    <name type="scientific">Streptomyces triticagri</name>
    <dbReference type="NCBI Taxonomy" id="2293568"/>
    <lineage>
        <taxon>Bacteria</taxon>
        <taxon>Bacillati</taxon>
        <taxon>Actinomycetota</taxon>
        <taxon>Actinomycetes</taxon>
        <taxon>Kitasatosporales</taxon>
        <taxon>Streptomycetaceae</taxon>
        <taxon>Streptomyces</taxon>
    </lineage>
</organism>
<dbReference type="AlphaFoldDB" id="A0A372LYI6"/>